<keyword evidence="1" id="KW-0343">GTPase activation</keyword>
<dbReference type="InterPro" id="IPR035969">
    <property type="entry name" value="Rab-GAP_TBC_sf"/>
</dbReference>
<feature type="compositionally biased region" description="Basic and acidic residues" evidence="4">
    <location>
        <begin position="82"/>
        <end position="91"/>
    </location>
</feature>
<organism evidence="6 7">
    <name type="scientific">Paraglomus brasilianum</name>
    <dbReference type="NCBI Taxonomy" id="144538"/>
    <lineage>
        <taxon>Eukaryota</taxon>
        <taxon>Fungi</taxon>
        <taxon>Fungi incertae sedis</taxon>
        <taxon>Mucoromycota</taxon>
        <taxon>Glomeromycotina</taxon>
        <taxon>Glomeromycetes</taxon>
        <taxon>Paraglomerales</taxon>
        <taxon>Paraglomeraceae</taxon>
        <taxon>Paraglomus</taxon>
    </lineage>
</organism>
<gene>
    <name evidence="6" type="ORF">PBRASI_LOCUS8042</name>
</gene>
<dbReference type="OrthoDB" id="159449at2759"/>
<feature type="compositionally biased region" description="Polar residues" evidence="4">
    <location>
        <begin position="110"/>
        <end position="131"/>
    </location>
</feature>
<dbReference type="PANTHER" id="PTHR47219:SF9">
    <property type="entry name" value="GTPASE ACTIVATING PROTEIN AND CENTROSOME-ASSOCIATED, ISOFORM B"/>
    <property type="match status" value="1"/>
</dbReference>
<evidence type="ECO:0000256" key="3">
    <source>
        <dbReference type="SAM" id="Coils"/>
    </source>
</evidence>
<feature type="compositionally biased region" description="Basic and acidic residues" evidence="4">
    <location>
        <begin position="173"/>
        <end position="184"/>
    </location>
</feature>
<reference evidence="6" key="1">
    <citation type="submission" date="2021-06" db="EMBL/GenBank/DDBJ databases">
        <authorList>
            <person name="Kallberg Y."/>
            <person name="Tangrot J."/>
            <person name="Rosling A."/>
        </authorList>
    </citation>
    <scope>NUCLEOTIDE SEQUENCE</scope>
    <source>
        <strain evidence="6">BR232B</strain>
    </source>
</reference>
<feature type="compositionally biased region" description="Polar residues" evidence="4">
    <location>
        <begin position="220"/>
        <end position="229"/>
    </location>
</feature>
<comment type="caution">
    <text evidence="6">The sequence shown here is derived from an EMBL/GenBank/DDBJ whole genome shotgun (WGS) entry which is preliminary data.</text>
</comment>
<keyword evidence="2 3" id="KW-0175">Coiled coil</keyword>
<feature type="region of interest" description="Disordered" evidence="4">
    <location>
        <begin position="38"/>
        <end position="250"/>
    </location>
</feature>
<dbReference type="FunFam" id="1.10.10.750:FF:000003">
    <property type="entry name" value="GTPase activating protein (Evi5)"/>
    <property type="match status" value="1"/>
</dbReference>
<dbReference type="AlphaFoldDB" id="A0A9N9CNR8"/>
<feature type="compositionally biased region" description="Low complexity" evidence="4">
    <location>
        <begin position="61"/>
        <end position="81"/>
    </location>
</feature>
<feature type="region of interest" description="Disordered" evidence="4">
    <location>
        <begin position="1"/>
        <end position="24"/>
    </location>
</feature>
<dbReference type="SMART" id="SM00164">
    <property type="entry name" value="TBC"/>
    <property type="match status" value="1"/>
</dbReference>
<protein>
    <submittedName>
        <fullName evidence="6">8856_t:CDS:1</fullName>
    </submittedName>
</protein>
<feature type="compositionally biased region" description="Polar residues" evidence="4">
    <location>
        <begin position="14"/>
        <end position="24"/>
    </location>
</feature>
<dbReference type="Gene3D" id="1.10.472.80">
    <property type="entry name" value="Ypt/Rab-GAP domain of gyp1p, domain 3"/>
    <property type="match status" value="1"/>
</dbReference>
<dbReference type="InterPro" id="IPR000195">
    <property type="entry name" value="Rab-GAP-TBC_dom"/>
</dbReference>
<evidence type="ECO:0000256" key="1">
    <source>
        <dbReference type="ARBA" id="ARBA00022468"/>
    </source>
</evidence>
<dbReference type="Proteomes" id="UP000789739">
    <property type="component" value="Unassembled WGS sequence"/>
</dbReference>
<dbReference type="FunFam" id="1.10.472.80:FF:000027">
    <property type="entry name" value="GTPase activating protein (Evi5)"/>
    <property type="match status" value="1"/>
</dbReference>
<dbReference type="FunFam" id="1.10.8.270:FF:000001">
    <property type="entry name" value="TBC1 domain family member 1"/>
    <property type="match status" value="1"/>
</dbReference>
<dbReference type="Pfam" id="PF23436">
    <property type="entry name" value="RabGap-TBC_2"/>
    <property type="match status" value="1"/>
</dbReference>
<dbReference type="GO" id="GO:0031267">
    <property type="term" value="F:small GTPase binding"/>
    <property type="evidence" value="ECO:0007669"/>
    <property type="project" value="TreeGrafter"/>
</dbReference>
<feature type="compositionally biased region" description="Low complexity" evidence="4">
    <location>
        <begin position="797"/>
        <end position="817"/>
    </location>
</feature>
<proteinExistence type="predicted"/>
<feature type="region of interest" description="Disordered" evidence="4">
    <location>
        <begin position="788"/>
        <end position="837"/>
    </location>
</feature>
<feature type="domain" description="Rab-GAP TBC" evidence="5">
    <location>
        <begin position="386"/>
        <end position="571"/>
    </location>
</feature>
<dbReference type="Gene3D" id="1.10.10.750">
    <property type="entry name" value="Ypt/Rab-GAP domain of gyp1p, domain 1"/>
    <property type="match status" value="1"/>
</dbReference>
<dbReference type="PANTHER" id="PTHR47219">
    <property type="entry name" value="RAB GTPASE-ACTIVATING PROTEIN 1-LIKE"/>
    <property type="match status" value="1"/>
</dbReference>
<keyword evidence="7" id="KW-1185">Reference proteome</keyword>
<name>A0A9N9CNR8_9GLOM</name>
<dbReference type="PROSITE" id="PS50086">
    <property type="entry name" value="TBC_RABGAP"/>
    <property type="match status" value="1"/>
</dbReference>
<evidence type="ECO:0000256" key="2">
    <source>
        <dbReference type="ARBA" id="ARBA00023054"/>
    </source>
</evidence>
<feature type="compositionally biased region" description="Polar residues" evidence="4">
    <location>
        <begin position="163"/>
        <end position="172"/>
    </location>
</feature>
<feature type="compositionally biased region" description="Basic and acidic residues" evidence="4">
    <location>
        <begin position="825"/>
        <end position="837"/>
    </location>
</feature>
<feature type="coiled-coil region" evidence="3">
    <location>
        <begin position="909"/>
        <end position="936"/>
    </location>
</feature>
<dbReference type="InterPro" id="IPR050302">
    <property type="entry name" value="Rab_GAP_TBC_domain"/>
</dbReference>
<sequence length="986" mass="109039">MPSATVETNLPAVQATTATDPSTRISDTINITKIITENLISEKLTDKSDIDCSSNAGNAAPKSPSSPTKTTKPDNSTSNSENKTKNSEINRKPSKSKQTSIKGQPGDPVNNLSAPSQANYRTSKLTRSPSGRSKETTVERRTSRREKKNATAKISDPNKSDVRSNTPPGTSQVKREASRRKTDTPPHLNLAFKTDPQSKESSGRSSAVSPKIRELRKSEALQNKSSGDESASDRRKTSTKSTGGSKRRHWSVARHAIKTTTAVRAKGESVDKELLKRLEQENSQLPPQNSTQFLLARLERQNEILDSDPKSVCIQSNVLKANLDTVQSLIEDTSPTEEVFKSDITADPNEDHANTVDWEFWTALIQDYTAVATKLPHLLAAKLQQGLPPKLRGLIWQSMCQASSTYLETMYSQLLEESSPYDRIIQRDLARTFPNVDLFKKEGGEGQTKLWNILRAYSLYDPLVGYCQGLGFLVGPLLMQMEEAQAFAVFVRLMETYDMRSMFTLNMEGLQLRLYQFSTLLSQILPRLHTHFQLHGVHAAMFASQWFLSLFAYTYPLPLVLRIYDVVFAEGAPETIMRVAIALLQKNETQLLDFGEFEDLLDFLTTKLYLAYDEKPTGLIKDAMALSSVITKVKMDGLSESYVKELEDQKKRADELVAKRWSFAALPSRSSVSASASLLQQAVFSASDISAPSSDTESNTTSFVASTNVSKESTGILHQQIEDLVTALSQLQKEHAEVTDQLVSIKMEKMDLVNEIETLRNRVREFERGNKRTSTASSLFSLDSAIASNEGGDAPSRRTSVGSSSSSTNNVNESDVTPRQSTEVPKPRSVSEADALVKPRRSSASSFMSLSRLTSSFSSAASDMSFVSRQSSTNTITSTSGVCDGNESSFDDQGYHFVCPDDCEHARRTEELEHLLADLKLRLVESENARDDMNSQLEGLNMLINGFTEEDDPAMTTIMASSPAPGKRGSYEKRGLRNSITTYFNA</sequence>
<evidence type="ECO:0000259" key="5">
    <source>
        <dbReference type="PROSITE" id="PS50086"/>
    </source>
</evidence>
<evidence type="ECO:0000256" key="4">
    <source>
        <dbReference type="SAM" id="MobiDB-lite"/>
    </source>
</evidence>
<feature type="compositionally biased region" description="Basic and acidic residues" evidence="4">
    <location>
        <begin position="132"/>
        <end position="141"/>
    </location>
</feature>
<evidence type="ECO:0000313" key="7">
    <source>
        <dbReference type="Proteomes" id="UP000789739"/>
    </source>
</evidence>
<evidence type="ECO:0000313" key="6">
    <source>
        <dbReference type="EMBL" id="CAG8608644.1"/>
    </source>
</evidence>
<accession>A0A9N9CNR8</accession>
<dbReference type="Gene3D" id="1.10.8.270">
    <property type="entry name" value="putative rabgap domain of human tbc1 domain family member 14 like domains"/>
    <property type="match status" value="1"/>
</dbReference>
<dbReference type="GO" id="GO:0005096">
    <property type="term" value="F:GTPase activator activity"/>
    <property type="evidence" value="ECO:0007669"/>
    <property type="project" value="UniProtKB-KW"/>
</dbReference>
<dbReference type="EMBL" id="CAJVPI010001352">
    <property type="protein sequence ID" value="CAG8608644.1"/>
    <property type="molecule type" value="Genomic_DNA"/>
</dbReference>
<dbReference type="SUPFAM" id="SSF47923">
    <property type="entry name" value="Ypt/Rab-GAP domain of gyp1p"/>
    <property type="match status" value="2"/>
</dbReference>
<feature type="coiled-coil region" evidence="3">
    <location>
        <begin position="721"/>
        <end position="769"/>
    </location>
</feature>